<protein>
    <submittedName>
        <fullName evidence="2">Uncharacterized protein</fullName>
    </submittedName>
</protein>
<proteinExistence type="predicted"/>
<gene>
    <name evidence="2" type="ORF">PTTW11_03566</name>
</gene>
<name>A0A6S6VWX4_9PLEO</name>
<feature type="compositionally biased region" description="Basic and acidic residues" evidence="1">
    <location>
        <begin position="92"/>
        <end position="101"/>
    </location>
</feature>
<dbReference type="AlphaFoldDB" id="A0A6S6VWX4"/>
<sequence length="141" mass="16301">MPDDEVFRKKVQNKIQTLISERKEKSTERLLVEAVVEGVKLYRGFKEEQKREDREKKGKGERHTHRHNMDIALDLDIGDIIVKTAIGVLPHLDKSDKERDPITYTATDPDPDLEIKDIPDLVEKRIAQIPQTRSTTTLSMK</sequence>
<accession>A0A6S6VWX4</accession>
<evidence type="ECO:0000256" key="1">
    <source>
        <dbReference type="SAM" id="MobiDB-lite"/>
    </source>
</evidence>
<dbReference type="EMBL" id="HG992979">
    <property type="protein sequence ID" value="CAE7023319.1"/>
    <property type="molecule type" value="Genomic_DNA"/>
</dbReference>
<dbReference type="Proteomes" id="UP000472372">
    <property type="component" value="Chromosome 3"/>
</dbReference>
<organism evidence="2 3">
    <name type="scientific">Pyrenophora teres f. teres</name>
    <dbReference type="NCBI Taxonomy" id="97479"/>
    <lineage>
        <taxon>Eukaryota</taxon>
        <taxon>Fungi</taxon>
        <taxon>Dikarya</taxon>
        <taxon>Ascomycota</taxon>
        <taxon>Pezizomycotina</taxon>
        <taxon>Dothideomycetes</taxon>
        <taxon>Pleosporomycetidae</taxon>
        <taxon>Pleosporales</taxon>
        <taxon>Pleosporineae</taxon>
        <taxon>Pleosporaceae</taxon>
        <taxon>Pyrenophora</taxon>
    </lineage>
</organism>
<feature type="region of interest" description="Disordered" evidence="1">
    <location>
        <begin position="46"/>
        <end position="65"/>
    </location>
</feature>
<feature type="region of interest" description="Disordered" evidence="1">
    <location>
        <begin position="92"/>
        <end position="115"/>
    </location>
</feature>
<reference evidence="2" key="1">
    <citation type="submission" date="2021-02" db="EMBL/GenBank/DDBJ databases">
        <authorList>
            <person name="Syme A R."/>
            <person name="Syme A R."/>
            <person name="Moolhuijzen P."/>
        </authorList>
    </citation>
    <scope>NUCLEOTIDE SEQUENCE</scope>
    <source>
        <strain evidence="2">W1-1</strain>
    </source>
</reference>
<evidence type="ECO:0000313" key="3">
    <source>
        <dbReference type="Proteomes" id="UP000472372"/>
    </source>
</evidence>
<evidence type="ECO:0000313" key="2">
    <source>
        <dbReference type="EMBL" id="CAE7023319.1"/>
    </source>
</evidence>
<feature type="compositionally biased region" description="Basic and acidic residues" evidence="1">
    <location>
        <begin position="46"/>
        <end position="58"/>
    </location>
</feature>